<sequence length="186" mass="20833">MVIVDRIGEDRLSKRLEFERDMKSNSRMDEFMKERVLDDVDRRLLRALQGDAGLSHVALAELAGSSPASCWRRIRALEEAGILKGAVRLVDAERVGRGVNVMCQVRMRSHAPADRTAFEAYLATRPDVMEAHSMSGEWDYLLRIVAADVAGYERFLMCDLLNHPNVATAASHFALSQVKYTTAVPL</sequence>
<accession>A0A7W7IS87</accession>
<evidence type="ECO:0000256" key="1">
    <source>
        <dbReference type="ARBA" id="ARBA00023015"/>
    </source>
</evidence>
<comment type="caution">
    <text evidence="5">The sequence shown here is derived from an EMBL/GenBank/DDBJ whole genome shotgun (WGS) entry which is preliminary data.</text>
</comment>
<organism evidence="5 6">
    <name type="scientific">Brevundimonas bullata</name>
    <dbReference type="NCBI Taxonomy" id="13160"/>
    <lineage>
        <taxon>Bacteria</taxon>
        <taxon>Pseudomonadati</taxon>
        <taxon>Pseudomonadota</taxon>
        <taxon>Alphaproteobacteria</taxon>
        <taxon>Caulobacterales</taxon>
        <taxon>Caulobacteraceae</taxon>
        <taxon>Brevundimonas</taxon>
    </lineage>
</organism>
<dbReference type="PRINTS" id="PR00033">
    <property type="entry name" value="HTHASNC"/>
</dbReference>
<gene>
    <name evidence="5" type="ORF">HNP32_003355</name>
</gene>
<dbReference type="InterPro" id="IPR036390">
    <property type="entry name" value="WH_DNA-bd_sf"/>
</dbReference>
<keyword evidence="1" id="KW-0805">Transcription regulation</keyword>
<keyword evidence="3" id="KW-0804">Transcription</keyword>
<name>A0A7W7IS87_9CAUL</name>
<dbReference type="Gene3D" id="1.10.10.10">
    <property type="entry name" value="Winged helix-like DNA-binding domain superfamily/Winged helix DNA-binding domain"/>
    <property type="match status" value="1"/>
</dbReference>
<dbReference type="GO" id="GO:0005829">
    <property type="term" value="C:cytosol"/>
    <property type="evidence" value="ECO:0007669"/>
    <property type="project" value="TreeGrafter"/>
</dbReference>
<dbReference type="InterPro" id="IPR019888">
    <property type="entry name" value="Tscrpt_reg_AsnC-like"/>
</dbReference>
<dbReference type="InterPro" id="IPR019887">
    <property type="entry name" value="Tscrpt_reg_AsnC/Lrp_C"/>
</dbReference>
<dbReference type="PROSITE" id="PS50956">
    <property type="entry name" value="HTH_ASNC_2"/>
    <property type="match status" value="1"/>
</dbReference>
<keyword evidence="2" id="KW-0238">DNA-binding</keyword>
<dbReference type="GO" id="GO:0043200">
    <property type="term" value="P:response to amino acid"/>
    <property type="evidence" value="ECO:0007669"/>
    <property type="project" value="TreeGrafter"/>
</dbReference>
<evidence type="ECO:0000313" key="5">
    <source>
        <dbReference type="EMBL" id="MBB4799597.1"/>
    </source>
</evidence>
<protein>
    <submittedName>
        <fullName evidence="5">Lrp/AsnC family transcriptional regulator</fullName>
    </submittedName>
</protein>
<dbReference type="SMART" id="SM00344">
    <property type="entry name" value="HTH_ASNC"/>
    <property type="match status" value="1"/>
</dbReference>
<dbReference type="EMBL" id="JACHKY010000006">
    <property type="protein sequence ID" value="MBB4799597.1"/>
    <property type="molecule type" value="Genomic_DNA"/>
</dbReference>
<evidence type="ECO:0000313" key="6">
    <source>
        <dbReference type="Proteomes" id="UP000539957"/>
    </source>
</evidence>
<dbReference type="InterPro" id="IPR011008">
    <property type="entry name" value="Dimeric_a/b-barrel"/>
</dbReference>
<evidence type="ECO:0000256" key="2">
    <source>
        <dbReference type="ARBA" id="ARBA00023125"/>
    </source>
</evidence>
<dbReference type="Gene3D" id="3.30.70.920">
    <property type="match status" value="1"/>
</dbReference>
<feature type="domain" description="HTH asnC-type" evidence="4">
    <location>
        <begin position="37"/>
        <end position="98"/>
    </location>
</feature>
<dbReference type="SUPFAM" id="SSF54909">
    <property type="entry name" value="Dimeric alpha+beta barrel"/>
    <property type="match status" value="1"/>
</dbReference>
<dbReference type="Pfam" id="PF01037">
    <property type="entry name" value="AsnC_trans_reg"/>
    <property type="match status" value="1"/>
</dbReference>
<dbReference type="InterPro" id="IPR000485">
    <property type="entry name" value="AsnC-type_HTH_dom"/>
</dbReference>
<dbReference type="Proteomes" id="UP000539957">
    <property type="component" value="Unassembled WGS sequence"/>
</dbReference>
<dbReference type="GO" id="GO:0043565">
    <property type="term" value="F:sequence-specific DNA binding"/>
    <property type="evidence" value="ECO:0007669"/>
    <property type="project" value="InterPro"/>
</dbReference>
<dbReference type="RefSeq" id="WP_221415961.1">
    <property type="nucleotide sequence ID" value="NZ_CP194722.1"/>
</dbReference>
<dbReference type="InterPro" id="IPR036388">
    <property type="entry name" value="WH-like_DNA-bd_sf"/>
</dbReference>
<dbReference type="PANTHER" id="PTHR30154">
    <property type="entry name" value="LEUCINE-RESPONSIVE REGULATORY PROTEIN"/>
    <property type="match status" value="1"/>
</dbReference>
<evidence type="ECO:0000256" key="3">
    <source>
        <dbReference type="ARBA" id="ARBA00023163"/>
    </source>
</evidence>
<dbReference type="AlphaFoldDB" id="A0A7W7IS87"/>
<evidence type="ECO:0000259" key="4">
    <source>
        <dbReference type="PROSITE" id="PS50956"/>
    </source>
</evidence>
<dbReference type="PANTHER" id="PTHR30154:SF34">
    <property type="entry name" value="TRANSCRIPTIONAL REGULATOR AZLB"/>
    <property type="match status" value="1"/>
</dbReference>
<dbReference type="Pfam" id="PF13412">
    <property type="entry name" value="HTH_24"/>
    <property type="match status" value="1"/>
</dbReference>
<keyword evidence="6" id="KW-1185">Reference proteome</keyword>
<dbReference type="InterPro" id="IPR011991">
    <property type="entry name" value="ArsR-like_HTH"/>
</dbReference>
<reference evidence="5 6" key="1">
    <citation type="submission" date="2020-08" db="EMBL/GenBank/DDBJ databases">
        <title>Functional genomics of gut bacteria from endangered species of beetles.</title>
        <authorList>
            <person name="Carlos-Shanley C."/>
        </authorList>
    </citation>
    <scope>NUCLEOTIDE SEQUENCE [LARGE SCALE GENOMIC DNA]</scope>
    <source>
        <strain evidence="5 6">S00123</strain>
    </source>
</reference>
<dbReference type="SUPFAM" id="SSF46785">
    <property type="entry name" value="Winged helix' DNA-binding domain"/>
    <property type="match status" value="1"/>
</dbReference>
<dbReference type="CDD" id="cd00090">
    <property type="entry name" value="HTH_ARSR"/>
    <property type="match status" value="1"/>
</dbReference>
<proteinExistence type="predicted"/>
<dbReference type="GO" id="GO:0006355">
    <property type="term" value="P:regulation of DNA-templated transcription"/>
    <property type="evidence" value="ECO:0007669"/>
    <property type="project" value="UniProtKB-ARBA"/>
</dbReference>